<dbReference type="InParanoid" id="M1DVA4"/>
<dbReference type="HOGENOM" id="CLU_156196_0_0_1"/>
<reference evidence="3" key="1">
    <citation type="journal article" date="2011" name="Nature">
        <title>Genome sequence and analysis of the tuber crop potato.</title>
        <authorList>
            <consortium name="The Potato Genome Sequencing Consortium"/>
        </authorList>
    </citation>
    <scope>NUCLEOTIDE SEQUENCE [LARGE SCALE GENOMIC DNA]</scope>
    <source>
        <strain evidence="3">cv. DM1-3 516 R44</strain>
    </source>
</reference>
<reference evidence="2" key="2">
    <citation type="submission" date="2015-06" db="UniProtKB">
        <authorList>
            <consortium name="EnsemblPlants"/>
        </authorList>
    </citation>
    <scope>IDENTIFICATION</scope>
    <source>
        <strain evidence="2">DM1-3 516 R44</strain>
    </source>
</reference>
<dbReference type="Gramene" id="PGSC0003DMT400094972">
    <property type="protein sequence ID" value="PGSC0003DMT400094972"/>
    <property type="gene ID" value="PGSC0003DMG400044543"/>
</dbReference>
<keyword evidence="3" id="KW-1185">Reference proteome</keyword>
<dbReference type="AlphaFoldDB" id="M1DVA4"/>
<feature type="region of interest" description="Disordered" evidence="1">
    <location>
        <begin position="87"/>
        <end position="108"/>
    </location>
</feature>
<organism evidence="2 3">
    <name type="scientific">Solanum tuberosum</name>
    <name type="common">Potato</name>
    <dbReference type="NCBI Taxonomy" id="4113"/>
    <lineage>
        <taxon>Eukaryota</taxon>
        <taxon>Viridiplantae</taxon>
        <taxon>Streptophyta</taxon>
        <taxon>Embryophyta</taxon>
        <taxon>Tracheophyta</taxon>
        <taxon>Spermatophyta</taxon>
        <taxon>Magnoliopsida</taxon>
        <taxon>eudicotyledons</taxon>
        <taxon>Gunneridae</taxon>
        <taxon>Pentapetalae</taxon>
        <taxon>asterids</taxon>
        <taxon>lamiids</taxon>
        <taxon>Solanales</taxon>
        <taxon>Solanaceae</taxon>
        <taxon>Solanoideae</taxon>
        <taxon>Solaneae</taxon>
        <taxon>Solanum</taxon>
    </lineage>
</organism>
<evidence type="ECO:0000256" key="1">
    <source>
        <dbReference type="SAM" id="MobiDB-lite"/>
    </source>
</evidence>
<dbReference type="EnsemblPlants" id="PGSC0003DMT400094972">
    <property type="protein sequence ID" value="PGSC0003DMT400094972"/>
    <property type="gene ID" value="PGSC0003DMG400044543"/>
</dbReference>
<accession>M1DVA4</accession>
<proteinExistence type="predicted"/>
<protein>
    <submittedName>
        <fullName evidence="2">Uncharacterized protein</fullName>
    </submittedName>
</protein>
<sequence length="135" mass="15307">MKAKRQGKDITGQKGTKTLKKLKTDIPGDGQNHSAIRRVALQLAKSSRVPALGKKKLGDECQFWRITNLVMDMDNWRTLELIGDLNPDRLKSQNPEVKGPKKTGNGMEPLAYRRLGRRCSTNLAYWSTRPKFENV</sequence>
<feature type="region of interest" description="Disordered" evidence="1">
    <location>
        <begin position="1"/>
        <end position="33"/>
    </location>
</feature>
<dbReference type="Proteomes" id="UP000011115">
    <property type="component" value="Unassembled WGS sequence"/>
</dbReference>
<name>M1DVA4_SOLTU</name>
<evidence type="ECO:0000313" key="3">
    <source>
        <dbReference type="Proteomes" id="UP000011115"/>
    </source>
</evidence>
<dbReference type="PaxDb" id="4113-PGSC0003DMT400094972"/>
<evidence type="ECO:0000313" key="2">
    <source>
        <dbReference type="EnsemblPlants" id="PGSC0003DMT400094972"/>
    </source>
</evidence>